<proteinExistence type="predicted"/>
<dbReference type="InterPro" id="IPR013783">
    <property type="entry name" value="Ig-like_fold"/>
</dbReference>
<evidence type="ECO:0000313" key="2">
    <source>
        <dbReference type="EMBL" id="SFV54412.1"/>
    </source>
</evidence>
<accession>A0A1W1BLP6</accession>
<feature type="domain" description="Pili assembly chaperone N-terminal" evidence="1">
    <location>
        <begin position="30"/>
        <end position="134"/>
    </location>
</feature>
<dbReference type="Gene3D" id="2.60.40.10">
    <property type="entry name" value="Immunoglobulins"/>
    <property type="match status" value="1"/>
</dbReference>
<sequence>MKRIILFFLIFSTYIFSITLSPLTQTLDSKKKKHLIFTVYNPTKEPVAVDFKVVQLLDTDNNKEKREETNKVDYYPSQFVLGATESKKVRVRYMGSSLPDVEEVYRVIAKELDIDVSDKKDEESGSEVKAKIKMRFTYAGLLFVHKANATENLKLDSFEVSPSREITIHLTNSGTASVVPNALHYNYIVTVNGKEYKLLEEDLKGAEFRRVLAGKTNTFYLKNIVNLPSGKIESIKIEKIE</sequence>
<gene>
    <name evidence="2" type="ORF">MNB_SV-12-977</name>
</gene>
<dbReference type="EMBL" id="FPHE01000053">
    <property type="protein sequence ID" value="SFV54412.1"/>
    <property type="molecule type" value="Genomic_DNA"/>
</dbReference>
<evidence type="ECO:0000259" key="1">
    <source>
        <dbReference type="Pfam" id="PF00345"/>
    </source>
</evidence>
<protein>
    <submittedName>
        <fullName evidence="2">Sigma-fimbriae chaperone protein</fullName>
    </submittedName>
</protein>
<dbReference type="Pfam" id="PF00345">
    <property type="entry name" value="PapD_N"/>
    <property type="match status" value="1"/>
</dbReference>
<reference evidence="2" key="1">
    <citation type="submission" date="2016-10" db="EMBL/GenBank/DDBJ databases">
        <authorList>
            <person name="de Groot N.N."/>
        </authorList>
    </citation>
    <scope>NUCLEOTIDE SEQUENCE</scope>
</reference>
<dbReference type="GO" id="GO:0030288">
    <property type="term" value="C:outer membrane-bounded periplasmic space"/>
    <property type="evidence" value="ECO:0007669"/>
    <property type="project" value="InterPro"/>
</dbReference>
<dbReference type="GO" id="GO:0071555">
    <property type="term" value="P:cell wall organization"/>
    <property type="evidence" value="ECO:0007669"/>
    <property type="project" value="InterPro"/>
</dbReference>
<dbReference type="InterPro" id="IPR016147">
    <property type="entry name" value="Pili_assmbl_chaperone_N"/>
</dbReference>
<dbReference type="AlphaFoldDB" id="A0A1W1BLP6"/>
<organism evidence="2">
    <name type="scientific">hydrothermal vent metagenome</name>
    <dbReference type="NCBI Taxonomy" id="652676"/>
    <lineage>
        <taxon>unclassified sequences</taxon>
        <taxon>metagenomes</taxon>
        <taxon>ecological metagenomes</taxon>
    </lineage>
</organism>
<name>A0A1W1BLP6_9ZZZZ</name>
<dbReference type="SUPFAM" id="SSF49354">
    <property type="entry name" value="PapD-like"/>
    <property type="match status" value="1"/>
</dbReference>
<dbReference type="InterPro" id="IPR008962">
    <property type="entry name" value="PapD-like_sf"/>
</dbReference>